<dbReference type="SMART" id="SM00223">
    <property type="entry name" value="APPLE"/>
    <property type="match status" value="2"/>
</dbReference>
<dbReference type="OrthoDB" id="160645at2759"/>
<accession>A0A9W6TQS9</accession>
<keyword evidence="7" id="KW-1185">Reference proteome</keyword>
<keyword evidence="1" id="KW-0732">Signal</keyword>
<feature type="domain" description="Apple" evidence="5">
    <location>
        <begin position="98"/>
        <end position="174"/>
    </location>
</feature>
<keyword evidence="2" id="KW-0677">Repeat</keyword>
<dbReference type="AlphaFoldDB" id="A0A9W6TQS9"/>
<dbReference type="Pfam" id="PF14295">
    <property type="entry name" value="PAN_4"/>
    <property type="match status" value="2"/>
</dbReference>
<sequence length="308" mass="32530">MSRTMTRTPAYDRSHLHLRSTQEFKLLASPIHEIPETMLARITVVFAGLAAVTSAACSTASFGSCGSDAAGVSCCPTNQYCQPWNTNYYQCLDLPAKCMQQFPNVDFNGDDIQTIYGIQPGECCTRCSETSGCKAYTFVNSNPGQPACYLKSGTGTQKTSVGAVSGIVTTTTPTTPTPTPTATSTPTPTPTPTSSTCTTAAYGTCGSSTGTTCCPSGYYCQPWSDNYYQCIQPPTKCSKQLTDKDYYGNDIKTVYVSLPSLCCDACASTSGCKAYTYINNNPGQPVCYLKSAAGTSTTKIGAVSGTLN</sequence>
<dbReference type="GO" id="GO:0005576">
    <property type="term" value="C:extracellular region"/>
    <property type="evidence" value="ECO:0007669"/>
    <property type="project" value="InterPro"/>
</dbReference>
<protein>
    <submittedName>
        <fullName evidence="6">Unnamed protein product</fullName>
    </submittedName>
</protein>
<dbReference type="InterPro" id="IPR000177">
    <property type="entry name" value="Apple"/>
</dbReference>
<feature type="region of interest" description="Disordered" evidence="4">
    <location>
        <begin position="169"/>
        <end position="189"/>
    </location>
</feature>
<feature type="domain" description="Apple" evidence="5">
    <location>
        <begin position="237"/>
        <end position="308"/>
    </location>
</feature>
<dbReference type="InterPro" id="IPR003609">
    <property type="entry name" value="Pan_app"/>
</dbReference>
<dbReference type="GO" id="GO:0006508">
    <property type="term" value="P:proteolysis"/>
    <property type="evidence" value="ECO:0007669"/>
    <property type="project" value="InterPro"/>
</dbReference>
<dbReference type="SMART" id="SM00236">
    <property type="entry name" value="fCBD"/>
    <property type="match status" value="2"/>
</dbReference>
<keyword evidence="3" id="KW-1015">Disulfide bond</keyword>
<evidence type="ECO:0000313" key="6">
    <source>
        <dbReference type="EMBL" id="GMF17913.1"/>
    </source>
</evidence>
<comment type="caution">
    <text evidence="6">The sequence shown here is derived from an EMBL/GenBank/DDBJ whole genome shotgun (WGS) entry which is preliminary data.</text>
</comment>
<dbReference type="PROSITE" id="PS50948">
    <property type="entry name" value="PAN"/>
    <property type="match status" value="2"/>
</dbReference>
<evidence type="ECO:0000256" key="3">
    <source>
        <dbReference type="ARBA" id="ARBA00023157"/>
    </source>
</evidence>
<proteinExistence type="predicted"/>
<evidence type="ECO:0000256" key="4">
    <source>
        <dbReference type="SAM" id="MobiDB-lite"/>
    </source>
</evidence>
<evidence type="ECO:0000259" key="5">
    <source>
        <dbReference type="PROSITE" id="PS50948"/>
    </source>
</evidence>
<dbReference type="GO" id="GO:0005975">
    <property type="term" value="P:carbohydrate metabolic process"/>
    <property type="evidence" value="ECO:0007669"/>
    <property type="project" value="InterPro"/>
</dbReference>
<dbReference type="CDD" id="cd01100">
    <property type="entry name" value="APPLE_Factor_XI_like"/>
    <property type="match status" value="2"/>
</dbReference>
<evidence type="ECO:0000256" key="2">
    <source>
        <dbReference type="ARBA" id="ARBA00022737"/>
    </source>
</evidence>
<dbReference type="Proteomes" id="UP001165121">
    <property type="component" value="Unassembled WGS sequence"/>
</dbReference>
<evidence type="ECO:0000313" key="7">
    <source>
        <dbReference type="Proteomes" id="UP001165121"/>
    </source>
</evidence>
<dbReference type="PANTHER" id="PTHR33946:SF4">
    <property type="entry name" value="COAGULATION FACTOR XI"/>
    <property type="match status" value="1"/>
</dbReference>
<dbReference type="EMBL" id="BSXT01000114">
    <property type="protein sequence ID" value="GMF17913.1"/>
    <property type="molecule type" value="Genomic_DNA"/>
</dbReference>
<organism evidence="6 7">
    <name type="scientific">Phytophthora fragariaefolia</name>
    <dbReference type="NCBI Taxonomy" id="1490495"/>
    <lineage>
        <taxon>Eukaryota</taxon>
        <taxon>Sar</taxon>
        <taxon>Stramenopiles</taxon>
        <taxon>Oomycota</taxon>
        <taxon>Peronosporomycetes</taxon>
        <taxon>Peronosporales</taxon>
        <taxon>Peronosporaceae</taxon>
        <taxon>Phytophthora</taxon>
    </lineage>
</organism>
<name>A0A9W6TQS9_9STRA</name>
<dbReference type="InterPro" id="IPR000254">
    <property type="entry name" value="CBD"/>
</dbReference>
<dbReference type="PANTHER" id="PTHR33946">
    <property type="match status" value="1"/>
</dbReference>
<dbReference type="Gene3D" id="3.50.4.10">
    <property type="entry name" value="Hepatocyte Growth Factor"/>
    <property type="match status" value="2"/>
</dbReference>
<reference evidence="6" key="1">
    <citation type="submission" date="2023-04" db="EMBL/GenBank/DDBJ databases">
        <title>Phytophthora fragariaefolia NBRC 109709.</title>
        <authorList>
            <person name="Ichikawa N."/>
            <person name="Sato H."/>
            <person name="Tonouchi N."/>
        </authorList>
    </citation>
    <scope>NUCLEOTIDE SEQUENCE</scope>
    <source>
        <strain evidence="6">NBRC 109709</strain>
    </source>
</reference>
<gene>
    <name evidence="6" type="ORF">Pfra01_000140300</name>
</gene>
<evidence type="ECO:0000256" key="1">
    <source>
        <dbReference type="ARBA" id="ARBA00022729"/>
    </source>
</evidence>
<dbReference type="GO" id="GO:0030248">
    <property type="term" value="F:cellulose binding"/>
    <property type="evidence" value="ECO:0007669"/>
    <property type="project" value="InterPro"/>
</dbReference>